<dbReference type="PANTHER" id="PTHR33931">
    <property type="entry name" value="HOLIN-LIKE PROTEIN CIDA-RELATED"/>
    <property type="match status" value="1"/>
</dbReference>
<accession>A0A3G3K3D6</accession>
<keyword evidence="5 6" id="KW-0472">Membrane</keyword>
<evidence type="ECO:0000256" key="4">
    <source>
        <dbReference type="ARBA" id="ARBA00022989"/>
    </source>
</evidence>
<dbReference type="GO" id="GO:0005886">
    <property type="term" value="C:plasma membrane"/>
    <property type="evidence" value="ECO:0007669"/>
    <property type="project" value="UniProtKB-SubCell"/>
</dbReference>
<keyword evidence="4 6" id="KW-1133">Transmembrane helix</keyword>
<evidence type="ECO:0000313" key="7">
    <source>
        <dbReference type="EMBL" id="AYQ74993.1"/>
    </source>
</evidence>
<evidence type="ECO:0000256" key="2">
    <source>
        <dbReference type="ARBA" id="ARBA00022475"/>
    </source>
</evidence>
<evidence type="ECO:0000256" key="6">
    <source>
        <dbReference type="SAM" id="Phobius"/>
    </source>
</evidence>
<feature type="transmembrane region" description="Helical" evidence="6">
    <location>
        <begin position="93"/>
        <end position="111"/>
    </location>
</feature>
<dbReference type="PANTHER" id="PTHR33931:SF2">
    <property type="entry name" value="HOLIN-LIKE PROTEIN CIDA"/>
    <property type="match status" value="1"/>
</dbReference>
<feature type="transmembrane region" description="Helical" evidence="6">
    <location>
        <begin position="63"/>
        <end position="81"/>
    </location>
</feature>
<dbReference type="InterPro" id="IPR005538">
    <property type="entry name" value="LrgA/CidA"/>
</dbReference>
<proteinExistence type="predicted"/>
<feature type="transmembrane region" description="Helical" evidence="6">
    <location>
        <begin position="33"/>
        <end position="51"/>
    </location>
</feature>
<reference evidence="7 8" key="1">
    <citation type="submission" date="2018-10" db="EMBL/GenBank/DDBJ databases">
        <title>Genome Sequence of Cohnella sp.</title>
        <authorList>
            <person name="Srinivasan S."/>
            <person name="Kim M.K."/>
        </authorList>
    </citation>
    <scope>NUCLEOTIDE SEQUENCE [LARGE SCALE GENOMIC DNA]</scope>
    <source>
        <strain evidence="7 8">18JY8-7</strain>
    </source>
</reference>
<evidence type="ECO:0000313" key="8">
    <source>
        <dbReference type="Proteomes" id="UP000269097"/>
    </source>
</evidence>
<name>A0A3G3K3D6_9BACL</name>
<keyword evidence="2" id="KW-1003">Cell membrane</keyword>
<dbReference type="KEGG" id="coh:EAV92_22000"/>
<dbReference type="NCBIfam" id="NF002460">
    <property type="entry name" value="PRK01658.1"/>
    <property type="match status" value="1"/>
</dbReference>
<evidence type="ECO:0000256" key="5">
    <source>
        <dbReference type="ARBA" id="ARBA00023136"/>
    </source>
</evidence>
<sequence>MATWVKGILQVAFFVVYSWSVNALTTLSGLNIPGSIVGILLLFALLQTKIIKLEWIDLGAKWLIAEMLLFFIPSAVGVVQYEDLMRDNGVKLLLVVAVSILVVMAATGLMAERLSGRKKAASR</sequence>
<protein>
    <submittedName>
        <fullName evidence="7">CidA/LrgA family holin-like protein</fullName>
    </submittedName>
</protein>
<comment type="subcellular location">
    <subcellularLocation>
        <location evidence="1">Cell membrane</location>
        <topology evidence="1">Multi-pass membrane protein</topology>
    </subcellularLocation>
</comment>
<keyword evidence="3 6" id="KW-0812">Transmembrane</keyword>
<gene>
    <name evidence="7" type="ORF">EAV92_22000</name>
</gene>
<dbReference type="EMBL" id="CP033433">
    <property type="protein sequence ID" value="AYQ74993.1"/>
    <property type="molecule type" value="Genomic_DNA"/>
</dbReference>
<keyword evidence="8" id="KW-1185">Reference proteome</keyword>
<evidence type="ECO:0000256" key="3">
    <source>
        <dbReference type="ARBA" id="ARBA00022692"/>
    </source>
</evidence>
<evidence type="ECO:0000256" key="1">
    <source>
        <dbReference type="ARBA" id="ARBA00004651"/>
    </source>
</evidence>
<organism evidence="7 8">
    <name type="scientific">Cohnella candidum</name>
    <dbReference type="NCBI Taxonomy" id="2674991"/>
    <lineage>
        <taxon>Bacteria</taxon>
        <taxon>Bacillati</taxon>
        <taxon>Bacillota</taxon>
        <taxon>Bacilli</taxon>
        <taxon>Bacillales</taxon>
        <taxon>Paenibacillaceae</taxon>
        <taxon>Cohnella</taxon>
    </lineage>
</organism>
<dbReference type="RefSeq" id="WP_123043073.1">
    <property type="nucleotide sequence ID" value="NZ_CP033433.1"/>
</dbReference>
<dbReference type="AlphaFoldDB" id="A0A3G3K3D6"/>
<dbReference type="Pfam" id="PF03788">
    <property type="entry name" value="LrgA"/>
    <property type="match status" value="1"/>
</dbReference>
<dbReference type="Proteomes" id="UP000269097">
    <property type="component" value="Chromosome"/>
</dbReference>